<gene>
    <name evidence="1" type="ORF">M0O54_00360</name>
</gene>
<dbReference type="Proteomes" id="UP001150055">
    <property type="component" value="Unassembled WGS sequence"/>
</dbReference>
<evidence type="ECO:0008006" key="3">
    <source>
        <dbReference type="Google" id="ProtNLM"/>
    </source>
</evidence>
<reference evidence="1" key="1">
    <citation type="submission" date="2022-12" db="EMBL/GenBank/DDBJ databases">
        <title>Acinetobacter lactucae: Emerging opportunistic pathogenic species of genus Acinetobacter isolated from immunocompromised patients in clinical settings of India.</title>
        <authorList>
            <person name="Amar A.K."/>
            <person name="Sawant A.R."/>
            <person name="Meera M."/>
            <person name="Tomar A."/>
            <person name="Sistla S."/>
            <person name="Prashanth K."/>
        </authorList>
    </citation>
    <scope>NUCLEOTIDE SEQUENCE</scope>
    <source>
        <strain evidence="1">PKAL1828C</strain>
    </source>
</reference>
<organism evidence="1 2">
    <name type="scientific">Acinetobacter lactucae</name>
    <dbReference type="NCBI Taxonomy" id="1785128"/>
    <lineage>
        <taxon>Bacteria</taxon>
        <taxon>Pseudomonadati</taxon>
        <taxon>Pseudomonadota</taxon>
        <taxon>Gammaproteobacteria</taxon>
        <taxon>Moraxellales</taxon>
        <taxon>Moraxellaceae</taxon>
        <taxon>Acinetobacter</taxon>
        <taxon>Acinetobacter calcoaceticus/baumannii complex</taxon>
    </lineage>
</organism>
<accession>A0AB35K1K9</accession>
<proteinExistence type="predicted"/>
<dbReference type="AlphaFoldDB" id="A0AB35K1K9"/>
<evidence type="ECO:0000313" key="2">
    <source>
        <dbReference type="Proteomes" id="UP001150055"/>
    </source>
</evidence>
<evidence type="ECO:0000313" key="1">
    <source>
        <dbReference type="EMBL" id="MDD9318588.1"/>
    </source>
</evidence>
<name>A0AB35K1K9_9GAMM</name>
<sequence>MNNLLTASEAFAALQKGKTVLCRYAGDGTLKADKSFITLDQMPATVFGLPHYEFCIQLETTVLAEITFTKPVEPHELEDGQVIYIVMPTHILRTIYSSDNGEICLSVANGFAQLDEENAKLQLQAIGKTFGNMITDIEVKIGSNNKPRQQRGKKTQPAKDESTIEIIEQTNVTTSEDSLVQSEDFPENIGTALDSAIIITEQPYVSSSEDFLTQSTNEPDTKPNVSAQFEILLDAIRICQSEKELDSTCANLEKEGFSPEQIKSIDEAKQNRLTELDAQEIDAVTSVPENYESLVKTIQDAHTPEEVNSVVRYTSKWTEEQRKPLLTEMHKRLSELNQTKQQDDGLSPLIVRLQHAPDLNTLEELECEIPSRHPDVHKTLWNMAKKRRSQLNAASNEPAYLLEDGL</sequence>
<protein>
    <recommendedName>
        <fullName evidence="3">DUF2213 domain-containing protein</fullName>
    </recommendedName>
</protein>
<dbReference type="EMBL" id="JALNTG010000001">
    <property type="protein sequence ID" value="MDD9318588.1"/>
    <property type="molecule type" value="Genomic_DNA"/>
</dbReference>
<dbReference type="RefSeq" id="WP_274578778.1">
    <property type="nucleotide sequence ID" value="NZ_JALNTG010000001.1"/>
</dbReference>
<comment type="caution">
    <text evidence="1">The sequence shown here is derived from an EMBL/GenBank/DDBJ whole genome shotgun (WGS) entry which is preliminary data.</text>
</comment>